<reference evidence="1 2" key="1">
    <citation type="journal article" date="2020" name="G3 (Bethesda)">
        <title>Improved Reference Genome for Cyclotella cryptica CCMP332, a Model for Cell Wall Morphogenesis, Salinity Adaptation, and Lipid Production in Diatoms (Bacillariophyta).</title>
        <authorList>
            <person name="Roberts W.R."/>
            <person name="Downey K.M."/>
            <person name="Ruck E.C."/>
            <person name="Traller J.C."/>
            <person name="Alverson A.J."/>
        </authorList>
    </citation>
    <scope>NUCLEOTIDE SEQUENCE [LARGE SCALE GENOMIC DNA]</scope>
    <source>
        <strain evidence="1 2">CCMP332</strain>
    </source>
</reference>
<sequence>MSFALARTALFAARRQAAAASTQQAKRRMGSSAPAPEWTGIDKVVRGYFPQDDQLATAILGGYFGLFVLYKITSAFSSSPAVEAAPVAAAPSASAGAIPDVDSEEFGTFLESEENVNKLVESWEK</sequence>
<proteinExistence type="predicted"/>
<name>A0ABD3PMR7_9STRA</name>
<dbReference type="EMBL" id="JABMIG020000154">
    <property type="protein sequence ID" value="KAL3788601.1"/>
    <property type="molecule type" value="Genomic_DNA"/>
</dbReference>
<evidence type="ECO:0000313" key="2">
    <source>
        <dbReference type="Proteomes" id="UP001516023"/>
    </source>
</evidence>
<protein>
    <submittedName>
        <fullName evidence="1">Uncharacterized protein</fullName>
    </submittedName>
</protein>
<gene>
    <name evidence="1" type="ORF">HJC23_005260</name>
</gene>
<dbReference type="AlphaFoldDB" id="A0ABD3PMR7"/>
<evidence type="ECO:0000313" key="1">
    <source>
        <dbReference type="EMBL" id="KAL3788601.1"/>
    </source>
</evidence>
<dbReference type="Proteomes" id="UP001516023">
    <property type="component" value="Unassembled WGS sequence"/>
</dbReference>
<accession>A0ABD3PMR7</accession>
<comment type="caution">
    <text evidence="1">The sequence shown here is derived from an EMBL/GenBank/DDBJ whole genome shotgun (WGS) entry which is preliminary data.</text>
</comment>
<keyword evidence="2" id="KW-1185">Reference proteome</keyword>
<organism evidence="1 2">
    <name type="scientific">Cyclotella cryptica</name>
    <dbReference type="NCBI Taxonomy" id="29204"/>
    <lineage>
        <taxon>Eukaryota</taxon>
        <taxon>Sar</taxon>
        <taxon>Stramenopiles</taxon>
        <taxon>Ochrophyta</taxon>
        <taxon>Bacillariophyta</taxon>
        <taxon>Coscinodiscophyceae</taxon>
        <taxon>Thalassiosirophycidae</taxon>
        <taxon>Stephanodiscales</taxon>
        <taxon>Stephanodiscaceae</taxon>
        <taxon>Cyclotella</taxon>
    </lineage>
</organism>